<dbReference type="RefSeq" id="XP_056067206.1">
    <property type="nucleotide sequence ID" value="XM_056217941.1"/>
</dbReference>
<dbReference type="GO" id="GO:0051315">
    <property type="term" value="P:attachment of mitotic spindle microtubules to kinetochore"/>
    <property type="evidence" value="ECO:0007669"/>
    <property type="project" value="TreeGrafter"/>
</dbReference>
<feature type="region of interest" description="Disordered" evidence="4">
    <location>
        <begin position="26"/>
        <end position="151"/>
    </location>
</feature>
<comment type="subcellular location">
    <subcellularLocation>
        <location evidence="1">Nucleus</location>
    </subcellularLocation>
</comment>
<feature type="compositionally biased region" description="Acidic residues" evidence="4">
    <location>
        <begin position="191"/>
        <end position="223"/>
    </location>
</feature>
<dbReference type="GO" id="GO:0051455">
    <property type="term" value="P:spindle attachment to meiosis I kinetochore"/>
    <property type="evidence" value="ECO:0007669"/>
    <property type="project" value="TreeGrafter"/>
</dbReference>
<dbReference type="InterPro" id="IPR028386">
    <property type="entry name" value="CENP-C/Mif2/cnp3"/>
</dbReference>
<accession>A0A9W9C708</accession>
<keyword evidence="3" id="KW-0539">Nucleus</keyword>
<reference evidence="6" key="1">
    <citation type="submission" date="2022-10" db="EMBL/GenBank/DDBJ databases">
        <title>Tapping the CABI collections for fungal endophytes: first genome assemblies for Collariella, Neodidymelliopsis, Ascochyta clinopodiicola, Didymella pomorum, Didymosphaeria variabile, Neocosmospora piperis and Neocucurbitaria cava.</title>
        <authorList>
            <person name="Hill R."/>
        </authorList>
    </citation>
    <scope>NUCLEOTIDE SEQUENCE</scope>
    <source>
        <strain evidence="6">IMI 356815</strain>
    </source>
</reference>
<dbReference type="GeneID" id="80912718"/>
<dbReference type="PANTHER" id="PTHR16684:SF11">
    <property type="entry name" value="CENTROMERE PROTEIN C"/>
    <property type="match status" value="1"/>
</dbReference>
<comment type="similarity">
    <text evidence="2">Belongs to the CENP-C/MIF2 family.</text>
</comment>
<organism evidence="6 7">
    <name type="scientific">Didymosphaeria variabile</name>
    <dbReference type="NCBI Taxonomy" id="1932322"/>
    <lineage>
        <taxon>Eukaryota</taxon>
        <taxon>Fungi</taxon>
        <taxon>Dikarya</taxon>
        <taxon>Ascomycota</taxon>
        <taxon>Pezizomycotina</taxon>
        <taxon>Dothideomycetes</taxon>
        <taxon>Pleosporomycetidae</taxon>
        <taxon>Pleosporales</taxon>
        <taxon>Massarineae</taxon>
        <taxon>Didymosphaeriaceae</taxon>
        <taxon>Didymosphaeria</taxon>
    </lineage>
</organism>
<evidence type="ECO:0000256" key="2">
    <source>
        <dbReference type="ARBA" id="ARBA00010291"/>
    </source>
</evidence>
<feature type="compositionally biased region" description="Low complexity" evidence="4">
    <location>
        <begin position="64"/>
        <end position="77"/>
    </location>
</feature>
<feature type="compositionally biased region" description="Basic and acidic residues" evidence="4">
    <location>
        <begin position="28"/>
        <end position="39"/>
    </location>
</feature>
<gene>
    <name evidence="6" type="primary">MIF2</name>
    <name evidence="6" type="ORF">N0V89_009188</name>
</gene>
<dbReference type="InterPro" id="IPR028929">
    <property type="entry name" value="Mif2_N"/>
</dbReference>
<evidence type="ECO:0000256" key="4">
    <source>
        <dbReference type="SAM" id="MobiDB-lite"/>
    </source>
</evidence>
<protein>
    <submittedName>
        <fullName evidence="6">Mitotic fidelity of chromosome transmission-protein</fullName>
    </submittedName>
</protein>
<feature type="domain" description="Mif2 N-terminal" evidence="5">
    <location>
        <begin position="14"/>
        <end position="77"/>
    </location>
</feature>
<feature type="compositionally biased region" description="Basic and acidic residues" evidence="4">
    <location>
        <begin position="247"/>
        <end position="256"/>
    </location>
</feature>
<keyword evidence="7" id="KW-1185">Reference proteome</keyword>
<dbReference type="PANTHER" id="PTHR16684">
    <property type="entry name" value="CENTROMERE PROTEIN C"/>
    <property type="match status" value="1"/>
</dbReference>
<evidence type="ECO:0000313" key="6">
    <source>
        <dbReference type="EMBL" id="KAJ4347818.1"/>
    </source>
</evidence>
<feature type="compositionally biased region" description="Acidic residues" evidence="4">
    <location>
        <begin position="485"/>
        <end position="498"/>
    </location>
</feature>
<dbReference type="GO" id="GO:0000776">
    <property type="term" value="C:kinetochore"/>
    <property type="evidence" value="ECO:0007669"/>
    <property type="project" value="InterPro"/>
</dbReference>
<dbReference type="AlphaFoldDB" id="A0A9W9C708"/>
<dbReference type="EMBL" id="JAPEUX010000007">
    <property type="protein sequence ID" value="KAJ4347818.1"/>
    <property type="molecule type" value="Genomic_DNA"/>
</dbReference>
<sequence length="535" mass="58982">MAPSKKRETRENQFYDVGVQGRKTGITLEDRGVRDEHGLEPISGIFSSPEKSPPRRVSNRSGGTVTESESMELTSSSPRRQSSMGPRAQPDSVSSPSRSESHPVISRLLDFEQEESSLQETPALSGSGQRRGQRRSIYSIEPSPSRITNSAMMEETIQEEIYAAEDSPVLDHVGEESGLQDIGNDTVLAAESEDIAEAEEETDVEVAADEEAEVSMDVEEVETVPEPIKEPPKRGRKRRSDAVESAPAEKEAPEPKKRGRKPLQKKDKNATAPPAVPSRRSKRVSDITEQDTSTLQDASAGAEEEVEPTPVIPKPRGRPPKAAAPVEMPPPAKKQKRQAKEPEKENAQAVFKKPKAAPKPRKKAEDTNNGSPSEEESLESGKLVDVYGKPLSKADLDQMSTTTTGTRFGRGRHLSVFRELEPDSAATVGRTGRHRVKPINFWANEVVSYDPTGNMQAVVNRVYQEPPKVTRKTGRKGQKRSLSAVEEEEDEVEIQPWEEEGKGQFEGPYRGYDAANKISTDKLLKTSKHLLMPQL</sequence>
<dbReference type="GO" id="GO:0019237">
    <property type="term" value="F:centromeric DNA binding"/>
    <property type="evidence" value="ECO:0007669"/>
    <property type="project" value="InterPro"/>
</dbReference>
<evidence type="ECO:0000256" key="3">
    <source>
        <dbReference type="ARBA" id="ARBA00023242"/>
    </source>
</evidence>
<evidence type="ECO:0000256" key="1">
    <source>
        <dbReference type="ARBA" id="ARBA00004123"/>
    </source>
</evidence>
<evidence type="ECO:0000259" key="5">
    <source>
        <dbReference type="Pfam" id="PF15624"/>
    </source>
</evidence>
<comment type="caution">
    <text evidence="6">The sequence shown here is derived from an EMBL/GenBank/DDBJ whole genome shotgun (WGS) entry which is preliminary data.</text>
</comment>
<dbReference type="Proteomes" id="UP001140513">
    <property type="component" value="Unassembled WGS sequence"/>
</dbReference>
<feature type="region of interest" description="Disordered" evidence="4">
    <location>
        <begin position="191"/>
        <end position="385"/>
    </location>
</feature>
<dbReference type="GO" id="GO:0005634">
    <property type="term" value="C:nucleus"/>
    <property type="evidence" value="ECO:0007669"/>
    <property type="project" value="UniProtKB-SubCell"/>
</dbReference>
<dbReference type="Pfam" id="PF15624">
    <property type="entry name" value="Mif2_N"/>
    <property type="match status" value="1"/>
</dbReference>
<feature type="compositionally biased region" description="Low complexity" evidence="4">
    <location>
        <begin position="92"/>
        <end position="106"/>
    </location>
</feature>
<name>A0A9W9C708_9PLEO</name>
<feature type="compositionally biased region" description="Basic residues" evidence="4">
    <location>
        <begin position="352"/>
        <end position="362"/>
    </location>
</feature>
<dbReference type="OrthoDB" id="1939643at2759"/>
<dbReference type="GO" id="GO:0051382">
    <property type="term" value="P:kinetochore assembly"/>
    <property type="evidence" value="ECO:0007669"/>
    <property type="project" value="InterPro"/>
</dbReference>
<proteinExistence type="inferred from homology"/>
<evidence type="ECO:0000313" key="7">
    <source>
        <dbReference type="Proteomes" id="UP001140513"/>
    </source>
</evidence>
<feature type="region of interest" description="Disordered" evidence="4">
    <location>
        <begin position="471"/>
        <end position="509"/>
    </location>
</feature>